<evidence type="ECO:0000313" key="1">
    <source>
        <dbReference type="EMBL" id="CAB4126751.1"/>
    </source>
</evidence>
<accession>A0A6J7WFY1</accession>
<reference evidence="4" key="1">
    <citation type="submission" date="2020-05" db="EMBL/GenBank/DDBJ databases">
        <authorList>
            <person name="Chiriac C."/>
            <person name="Salcher M."/>
            <person name="Ghai R."/>
            <person name="Kavagutti S V."/>
        </authorList>
    </citation>
    <scope>NUCLEOTIDE SEQUENCE</scope>
</reference>
<organism evidence="4">
    <name type="scientific">uncultured Caudovirales phage</name>
    <dbReference type="NCBI Taxonomy" id="2100421"/>
    <lineage>
        <taxon>Viruses</taxon>
        <taxon>Duplodnaviria</taxon>
        <taxon>Heunggongvirae</taxon>
        <taxon>Uroviricota</taxon>
        <taxon>Caudoviricetes</taxon>
        <taxon>Peduoviridae</taxon>
        <taxon>Maltschvirus</taxon>
        <taxon>Maltschvirus maltsch</taxon>
    </lineage>
</organism>
<dbReference type="EMBL" id="LR796198">
    <property type="protein sequence ID" value="CAB4126751.1"/>
    <property type="molecule type" value="Genomic_DNA"/>
</dbReference>
<dbReference type="EMBL" id="LR796260">
    <property type="protein sequence ID" value="CAB4132721.1"/>
    <property type="molecule type" value="Genomic_DNA"/>
</dbReference>
<proteinExistence type="predicted"/>
<evidence type="ECO:0000313" key="3">
    <source>
        <dbReference type="EMBL" id="CAB4202928.1"/>
    </source>
</evidence>
<dbReference type="EMBL" id="LR798228">
    <property type="protein sequence ID" value="CAB5207114.1"/>
    <property type="molecule type" value="Genomic_DNA"/>
</dbReference>
<dbReference type="EMBL" id="LR797327">
    <property type="protein sequence ID" value="CAB4202928.1"/>
    <property type="molecule type" value="Genomic_DNA"/>
</dbReference>
<sequence length="56" mass="6381">MTDTGEAPISERELKMGEEMSYITFGELVKELTGIPFDEVYKDFLIHGANHESNME</sequence>
<gene>
    <name evidence="3" type="ORF">UFOVP1363_45</name>
    <name evidence="4" type="ORF">UFOVP179_19</name>
    <name evidence="2" type="ORF">UFOVP260_60</name>
    <name evidence="1" type="ORF">UFOVP85_2</name>
</gene>
<protein>
    <submittedName>
        <fullName evidence="4">Uncharacterized protein</fullName>
    </submittedName>
</protein>
<name>A0A6J7WFY1_9CAUD</name>
<evidence type="ECO:0000313" key="4">
    <source>
        <dbReference type="EMBL" id="CAB5207114.1"/>
    </source>
</evidence>
<evidence type="ECO:0000313" key="2">
    <source>
        <dbReference type="EMBL" id="CAB4132721.1"/>
    </source>
</evidence>